<feature type="transmembrane region" description="Helical" evidence="1">
    <location>
        <begin position="7"/>
        <end position="23"/>
    </location>
</feature>
<protein>
    <submittedName>
        <fullName evidence="2">Uncharacterized protein</fullName>
    </submittedName>
</protein>
<sequence>MENTGKFMAVIQAVAASTVPIIGTVGGAIVGYITGTVASTITGYAIAIMLIEWTFQKIPLLVCTTASIIIFVSYLVSLIKYFYISPFVVAFSLATKRMDKIIEFLINGMAIFLKPVLIILFIYLSLFINVLVDEFFLFVSVEQFTGIKTSVYNFHTNFIIGAITGLLTIFAKIASAVIMWNLIIKGPSWALSLVGIDGKQSEMISQGMENTLNKRANIV</sequence>
<accession>A0A624F6E5</accession>
<proteinExistence type="predicted"/>
<feature type="transmembrane region" description="Helical" evidence="1">
    <location>
        <begin position="111"/>
        <end position="132"/>
    </location>
</feature>
<feature type="transmembrane region" description="Helical" evidence="1">
    <location>
        <begin position="29"/>
        <end position="51"/>
    </location>
</feature>
<organism evidence="2 3">
    <name type="scientific">Campylobacter jejuni</name>
    <dbReference type="NCBI Taxonomy" id="197"/>
    <lineage>
        <taxon>Bacteria</taxon>
        <taxon>Pseudomonadati</taxon>
        <taxon>Campylobacterota</taxon>
        <taxon>Epsilonproteobacteria</taxon>
        <taxon>Campylobacterales</taxon>
        <taxon>Campylobacteraceae</taxon>
        <taxon>Campylobacter</taxon>
    </lineage>
</organism>
<dbReference type="AlphaFoldDB" id="A0A624F6E5"/>
<keyword evidence="1" id="KW-0472">Membrane</keyword>
<feature type="transmembrane region" description="Helical" evidence="1">
    <location>
        <begin position="158"/>
        <end position="183"/>
    </location>
</feature>
<evidence type="ECO:0000256" key="1">
    <source>
        <dbReference type="SAM" id="Phobius"/>
    </source>
</evidence>
<dbReference type="EMBL" id="AALHBX010000012">
    <property type="protein sequence ID" value="ECZ5738412.1"/>
    <property type="molecule type" value="Genomic_DNA"/>
</dbReference>
<gene>
    <name evidence="2" type="ORF">F8Y55_07145</name>
</gene>
<reference evidence="2 3" key="1">
    <citation type="submission" date="2019-10" db="EMBL/GenBank/DDBJ databases">
        <authorList>
            <consortium name="PulseNet: The National Subtyping Network for Foodborne Disease Surveillance"/>
            <person name="Tarr C.L."/>
            <person name="Trees E."/>
            <person name="Katz L.S."/>
            <person name="Carleton-Romer H.A."/>
            <person name="Stroika S."/>
            <person name="Kucerova Z."/>
            <person name="Roache K.F."/>
            <person name="Sabol A.L."/>
            <person name="Besser J."/>
            <person name="Gerner-Smidt P."/>
        </authorList>
    </citation>
    <scope>NUCLEOTIDE SEQUENCE [LARGE SCALE GENOMIC DNA]</scope>
    <source>
        <strain evidence="2 3">PNUSAC012091</strain>
    </source>
</reference>
<evidence type="ECO:0000313" key="3">
    <source>
        <dbReference type="Proteomes" id="UP000421425"/>
    </source>
</evidence>
<evidence type="ECO:0000313" key="2">
    <source>
        <dbReference type="EMBL" id="ECZ5738412.1"/>
    </source>
</evidence>
<dbReference type="RefSeq" id="WP_126265293.1">
    <property type="nucleotide sequence ID" value="NZ_PRAL01000010.1"/>
</dbReference>
<name>A0A624F6E5_CAMJU</name>
<keyword evidence="1" id="KW-0812">Transmembrane</keyword>
<comment type="caution">
    <text evidence="2">The sequence shown here is derived from an EMBL/GenBank/DDBJ whole genome shotgun (WGS) entry which is preliminary data.</text>
</comment>
<dbReference type="Proteomes" id="UP000421425">
    <property type="component" value="Unassembled WGS sequence"/>
</dbReference>
<keyword evidence="1" id="KW-1133">Transmembrane helix</keyword>